<dbReference type="OrthoDB" id="46486at2"/>
<dbReference type="Proteomes" id="UP000253868">
    <property type="component" value="Chromosome"/>
</dbReference>
<sequence length="219" mass="23123">MVPDSAAAVFWRNRTTGLFDRIPLPAAFCGADGTILRANPALAAEWGQLAGAFRGRSALELFHPESWGQLRSIAEAIRLHRRSRYPVAVRWTAVNGVERRGEVSVDLVDDTSFDEPNLLVIVRVAEPEAEPVASAVCAGAVDATAVRILALTAGGATTAQIASAVGLTADGVNYHLKRLSRRWGVSGRAALVARAYVTGILAPGAWPPEPARSAGRPGP</sequence>
<dbReference type="GO" id="GO:0003677">
    <property type="term" value="F:DNA binding"/>
    <property type="evidence" value="ECO:0007669"/>
    <property type="project" value="InterPro"/>
</dbReference>
<dbReference type="KEGG" id="spad:DVK44_32920"/>
<dbReference type="SMART" id="SM00421">
    <property type="entry name" value="HTH_LUXR"/>
    <property type="match status" value="1"/>
</dbReference>
<dbReference type="NCBIfam" id="TIGR00229">
    <property type="entry name" value="sensory_box"/>
    <property type="match status" value="1"/>
</dbReference>
<protein>
    <submittedName>
        <fullName evidence="2">PAS domain S-box protein</fullName>
    </submittedName>
</protein>
<dbReference type="EMBL" id="CP031194">
    <property type="protein sequence ID" value="AXG83060.1"/>
    <property type="molecule type" value="Genomic_DNA"/>
</dbReference>
<gene>
    <name evidence="2" type="ORF">DVK44_32920</name>
</gene>
<name>A0A345I286_9ACTN</name>
<dbReference type="InterPro" id="IPR016032">
    <property type="entry name" value="Sig_transdc_resp-reg_C-effctor"/>
</dbReference>
<dbReference type="Gene3D" id="3.30.450.20">
    <property type="entry name" value="PAS domain"/>
    <property type="match status" value="1"/>
</dbReference>
<reference evidence="3" key="1">
    <citation type="submission" date="2018-07" db="EMBL/GenBank/DDBJ databases">
        <authorList>
            <person name="Zhao J."/>
        </authorList>
    </citation>
    <scope>NUCLEOTIDE SEQUENCE [LARGE SCALE GENOMIC DNA]</scope>
    <source>
        <strain evidence="3">GSSD-12</strain>
    </source>
</reference>
<dbReference type="GO" id="GO:0006355">
    <property type="term" value="P:regulation of DNA-templated transcription"/>
    <property type="evidence" value="ECO:0007669"/>
    <property type="project" value="InterPro"/>
</dbReference>
<evidence type="ECO:0000313" key="3">
    <source>
        <dbReference type="Proteomes" id="UP000253868"/>
    </source>
</evidence>
<dbReference type="Gene3D" id="1.10.10.10">
    <property type="entry name" value="Winged helix-like DNA-binding domain superfamily/Winged helix DNA-binding domain"/>
    <property type="match status" value="1"/>
</dbReference>
<dbReference type="InterPro" id="IPR035965">
    <property type="entry name" value="PAS-like_dom_sf"/>
</dbReference>
<dbReference type="SUPFAM" id="SSF46894">
    <property type="entry name" value="C-terminal effector domain of the bipartite response regulators"/>
    <property type="match status" value="1"/>
</dbReference>
<organism evidence="2 3">
    <name type="scientific">Streptomyces paludis</name>
    <dbReference type="NCBI Taxonomy" id="2282738"/>
    <lineage>
        <taxon>Bacteria</taxon>
        <taxon>Bacillati</taxon>
        <taxon>Actinomycetota</taxon>
        <taxon>Actinomycetes</taxon>
        <taxon>Kitasatosporales</taxon>
        <taxon>Streptomycetaceae</taxon>
        <taxon>Streptomyces</taxon>
    </lineage>
</organism>
<dbReference type="SUPFAM" id="SSF55785">
    <property type="entry name" value="PYP-like sensor domain (PAS domain)"/>
    <property type="match status" value="1"/>
</dbReference>
<evidence type="ECO:0000313" key="2">
    <source>
        <dbReference type="EMBL" id="AXG83060.1"/>
    </source>
</evidence>
<dbReference type="CDD" id="cd00130">
    <property type="entry name" value="PAS"/>
    <property type="match status" value="1"/>
</dbReference>
<proteinExistence type="predicted"/>
<evidence type="ECO:0000259" key="1">
    <source>
        <dbReference type="SMART" id="SM00421"/>
    </source>
</evidence>
<dbReference type="Pfam" id="PF00196">
    <property type="entry name" value="GerE"/>
    <property type="match status" value="1"/>
</dbReference>
<dbReference type="InterPro" id="IPR036388">
    <property type="entry name" value="WH-like_DNA-bd_sf"/>
</dbReference>
<keyword evidence="3" id="KW-1185">Reference proteome</keyword>
<dbReference type="InterPro" id="IPR000792">
    <property type="entry name" value="Tscrpt_reg_LuxR_C"/>
</dbReference>
<feature type="domain" description="HTH luxR-type" evidence="1">
    <location>
        <begin position="138"/>
        <end position="195"/>
    </location>
</feature>
<accession>A0A345I286</accession>
<dbReference type="InterPro" id="IPR000014">
    <property type="entry name" value="PAS"/>
</dbReference>
<dbReference type="Pfam" id="PF08448">
    <property type="entry name" value="PAS_4"/>
    <property type="match status" value="1"/>
</dbReference>
<dbReference type="InterPro" id="IPR013656">
    <property type="entry name" value="PAS_4"/>
</dbReference>
<dbReference type="AlphaFoldDB" id="A0A345I286"/>